<feature type="region of interest" description="Disordered" evidence="1">
    <location>
        <begin position="246"/>
        <end position="271"/>
    </location>
</feature>
<dbReference type="Proteomes" id="UP001151760">
    <property type="component" value="Unassembled WGS sequence"/>
</dbReference>
<dbReference type="PANTHER" id="PTHR48475:SF1">
    <property type="entry name" value="RNASE H TYPE-1 DOMAIN-CONTAINING PROTEIN"/>
    <property type="match status" value="1"/>
</dbReference>
<keyword evidence="3" id="KW-0808">Transferase</keyword>
<name>A0ABQ5IUI7_9ASTR</name>
<keyword evidence="4" id="KW-1185">Reference proteome</keyword>
<evidence type="ECO:0000256" key="1">
    <source>
        <dbReference type="SAM" id="MobiDB-lite"/>
    </source>
</evidence>
<dbReference type="InterPro" id="IPR036397">
    <property type="entry name" value="RNaseH_sf"/>
</dbReference>
<accession>A0ABQ5IUI7</accession>
<dbReference type="InterPro" id="IPR001584">
    <property type="entry name" value="Integrase_cat-core"/>
</dbReference>
<evidence type="ECO:0000259" key="2">
    <source>
        <dbReference type="PROSITE" id="PS50994"/>
    </source>
</evidence>
<feature type="domain" description="Integrase catalytic" evidence="2">
    <location>
        <begin position="1"/>
        <end position="89"/>
    </location>
</feature>
<dbReference type="PANTHER" id="PTHR48475">
    <property type="entry name" value="RIBONUCLEASE H"/>
    <property type="match status" value="1"/>
</dbReference>
<reference evidence="3" key="1">
    <citation type="journal article" date="2022" name="Int. J. Mol. Sci.">
        <title>Draft Genome of Tanacetum Coccineum: Genomic Comparison of Closely Related Tanacetum-Family Plants.</title>
        <authorList>
            <person name="Yamashiro T."/>
            <person name="Shiraishi A."/>
            <person name="Nakayama K."/>
            <person name="Satake H."/>
        </authorList>
    </citation>
    <scope>NUCLEOTIDE SEQUENCE</scope>
</reference>
<dbReference type="InterPro" id="IPR012337">
    <property type="entry name" value="RNaseH-like_sf"/>
</dbReference>
<gene>
    <name evidence="3" type="ORF">Tco_1113708</name>
</gene>
<sequence length="382" mass="42610">MEKAMERYGVVHRFSTAYHPQINGQVENTNRAIKRILEKTIGNNMKDWSYKLDDALWAFRTTFKTPLGTVLLFNSRLRLFPGKLKSRWYGLFTISKDMKNGAIELYDEEGGEFIVNKQWVKPYQKNLLDTNKEDDVTLDDDREVTLGRVLCLGSCKTSCRSPTTTASVIPNKGDLRDYWIEISSDGDFLGPAPSYVYIRDPVRRLCHRMIACNMLRGGRVELGYLEVTSLGAMAAHFGLVSDQGLRAPGTKRQHTATAGAPGAAEDAPAADEGAQAVLAPVQAPQLPPPAPQPRTMSQRIDRLEEKDLAIRKSTIWYTLKKTCVELVRSILKPRQLICFRGRLISSILINRGLIQAIPTSLPPQQIGEATKASNLQRIAPGV</sequence>
<evidence type="ECO:0000313" key="4">
    <source>
        <dbReference type="Proteomes" id="UP001151760"/>
    </source>
</evidence>
<dbReference type="SUPFAM" id="SSF53098">
    <property type="entry name" value="Ribonuclease H-like"/>
    <property type="match status" value="1"/>
</dbReference>
<keyword evidence="3" id="KW-0695">RNA-directed DNA polymerase</keyword>
<dbReference type="EMBL" id="BQNB010021145">
    <property type="protein sequence ID" value="GJU03370.1"/>
    <property type="molecule type" value="Genomic_DNA"/>
</dbReference>
<feature type="compositionally biased region" description="Low complexity" evidence="1">
    <location>
        <begin position="255"/>
        <end position="271"/>
    </location>
</feature>
<reference evidence="3" key="2">
    <citation type="submission" date="2022-01" db="EMBL/GenBank/DDBJ databases">
        <authorList>
            <person name="Yamashiro T."/>
            <person name="Shiraishi A."/>
            <person name="Satake H."/>
            <person name="Nakayama K."/>
        </authorList>
    </citation>
    <scope>NUCLEOTIDE SEQUENCE</scope>
</reference>
<organism evidence="3 4">
    <name type="scientific">Tanacetum coccineum</name>
    <dbReference type="NCBI Taxonomy" id="301880"/>
    <lineage>
        <taxon>Eukaryota</taxon>
        <taxon>Viridiplantae</taxon>
        <taxon>Streptophyta</taxon>
        <taxon>Embryophyta</taxon>
        <taxon>Tracheophyta</taxon>
        <taxon>Spermatophyta</taxon>
        <taxon>Magnoliopsida</taxon>
        <taxon>eudicotyledons</taxon>
        <taxon>Gunneridae</taxon>
        <taxon>Pentapetalae</taxon>
        <taxon>asterids</taxon>
        <taxon>campanulids</taxon>
        <taxon>Asterales</taxon>
        <taxon>Asteraceae</taxon>
        <taxon>Asteroideae</taxon>
        <taxon>Anthemideae</taxon>
        <taxon>Anthemidinae</taxon>
        <taxon>Tanacetum</taxon>
    </lineage>
</organism>
<proteinExistence type="predicted"/>
<dbReference type="GO" id="GO:0003964">
    <property type="term" value="F:RNA-directed DNA polymerase activity"/>
    <property type="evidence" value="ECO:0007669"/>
    <property type="project" value="UniProtKB-KW"/>
</dbReference>
<comment type="caution">
    <text evidence="3">The sequence shown here is derived from an EMBL/GenBank/DDBJ whole genome shotgun (WGS) entry which is preliminary data.</text>
</comment>
<dbReference type="PROSITE" id="PS50994">
    <property type="entry name" value="INTEGRASE"/>
    <property type="match status" value="1"/>
</dbReference>
<evidence type="ECO:0000313" key="3">
    <source>
        <dbReference type="EMBL" id="GJU03370.1"/>
    </source>
</evidence>
<keyword evidence="3" id="KW-0548">Nucleotidyltransferase</keyword>
<dbReference type="Gene3D" id="3.30.420.10">
    <property type="entry name" value="Ribonuclease H-like superfamily/Ribonuclease H"/>
    <property type="match status" value="1"/>
</dbReference>
<protein>
    <submittedName>
        <fullName evidence="3">Reverse transcriptase domain-containing protein</fullName>
    </submittedName>
</protein>